<feature type="compositionally biased region" description="Basic and acidic residues" evidence="1">
    <location>
        <begin position="239"/>
        <end position="255"/>
    </location>
</feature>
<dbReference type="PANTHER" id="PTHR40053:SF1">
    <property type="entry name" value="SPORULATION-CONTROL PROTEIN SPO0M"/>
    <property type="match status" value="1"/>
</dbReference>
<evidence type="ECO:0000256" key="1">
    <source>
        <dbReference type="SAM" id="MobiDB-lite"/>
    </source>
</evidence>
<organism evidence="2 3">
    <name type="scientific">Rubrobacter marinus</name>
    <dbReference type="NCBI Taxonomy" id="2653852"/>
    <lineage>
        <taxon>Bacteria</taxon>
        <taxon>Bacillati</taxon>
        <taxon>Actinomycetota</taxon>
        <taxon>Rubrobacteria</taxon>
        <taxon>Rubrobacterales</taxon>
        <taxon>Rubrobacteraceae</taxon>
        <taxon>Rubrobacter</taxon>
    </lineage>
</organism>
<accession>A0A6G8Q044</accession>
<feature type="compositionally biased region" description="Low complexity" evidence="1">
    <location>
        <begin position="184"/>
        <end position="213"/>
    </location>
</feature>
<protein>
    <recommendedName>
        <fullName evidence="4">SpoOM family protein</fullName>
    </recommendedName>
</protein>
<sequence>MFRKLLSSIGVGGATVDTRLSHDTLVPGETVSGETIIEGGSGPQEFQRIYLYVSTQYKHEDSLHEHILVEHSVGGEVSVDAGEKRTIPFSFPLPYETPLSLGRHDVYVRTGLDVPNAIDPSDVDPIRVAPHPLQQAVLDAAGNLGFRLRQVENEHDPRKGRRCRSSSSLSSRRRAATGARSRRSSSSSSSRATRRSTFSSSSTAARARSGAAGVRPGDERAFHPPTRHPLRRRARRHRGDAGGRHRRPHPLETRPRPSSVGARRDGPRARCRRALAPDPGGAPGGLLLRGRRAVTTESPLTLSGAMCEGPGVPAEWTGDTRFRYAGGLAYTAHGRGLGRVPLGTRGYLVGERGEWVSPL</sequence>
<reference evidence="2 3" key="1">
    <citation type="submission" date="2019-10" db="EMBL/GenBank/DDBJ databases">
        <title>Rubrobacter sp nov SCSIO 52915 isolated from a deep-sea sediment in the South China Sea.</title>
        <authorList>
            <person name="Chen R.W."/>
        </authorList>
    </citation>
    <scope>NUCLEOTIDE SEQUENCE [LARGE SCALE GENOMIC DNA]</scope>
    <source>
        <strain evidence="2 3">SCSIO 52915</strain>
    </source>
</reference>
<dbReference type="Proteomes" id="UP000502706">
    <property type="component" value="Chromosome"/>
</dbReference>
<dbReference type="EMBL" id="CP045121">
    <property type="protein sequence ID" value="QIN79832.1"/>
    <property type="molecule type" value="Genomic_DNA"/>
</dbReference>
<feature type="region of interest" description="Disordered" evidence="1">
    <location>
        <begin position="151"/>
        <end position="287"/>
    </location>
</feature>
<feature type="compositionally biased region" description="Basic residues" evidence="1">
    <location>
        <begin position="171"/>
        <end position="183"/>
    </location>
</feature>
<keyword evidence="3" id="KW-1185">Reference proteome</keyword>
<name>A0A6G8Q044_9ACTN</name>
<dbReference type="AlphaFoldDB" id="A0A6G8Q044"/>
<proteinExistence type="predicted"/>
<evidence type="ECO:0000313" key="2">
    <source>
        <dbReference type="EMBL" id="QIN79832.1"/>
    </source>
</evidence>
<dbReference type="PANTHER" id="PTHR40053">
    <property type="entry name" value="SPORULATION-CONTROL PROTEIN SPO0M"/>
    <property type="match status" value="1"/>
</dbReference>
<evidence type="ECO:0000313" key="3">
    <source>
        <dbReference type="Proteomes" id="UP000502706"/>
    </source>
</evidence>
<dbReference type="KEGG" id="rmar:GBA65_16295"/>
<evidence type="ECO:0008006" key="4">
    <source>
        <dbReference type="Google" id="ProtNLM"/>
    </source>
</evidence>
<feature type="compositionally biased region" description="Basic residues" evidence="1">
    <location>
        <begin position="225"/>
        <end position="238"/>
    </location>
</feature>
<dbReference type="InterPro" id="IPR009776">
    <property type="entry name" value="Spore_0_M"/>
</dbReference>
<dbReference type="Pfam" id="PF07070">
    <property type="entry name" value="Spo0M"/>
    <property type="match status" value="1"/>
</dbReference>
<gene>
    <name evidence="2" type="ORF">GBA65_16295</name>
</gene>